<sequence length="131" mass="15123">MDGLSQLAHYGLLYVGYNSIKPLLKNDPYEPRVWQKFAAGTFDGDPSLVCYLARKWRKGAYTYSPFAKLQAFGCGGYSQPTPSFEWCNDDDDMEEKNEEEKKEVKIPELVEYESSSDDDEWSDEETTYEEV</sequence>
<gene>
    <name evidence="2" type="ORF">BDA99DRAFT_568969</name>
</gene>
<dbReference type="AlphaFoldDB" id="A0AAD5KL16"/>
<comment type="caution">
    <text evidence="2">The sequence shown here is derived from an EMBL/GenBank/DDBJ whole genome shotgun (WGS) entry which is preliminary data.</text>
</comment>
<feature type="region of interest" description="Disordered" evidence="1">
    <location>
        <begin position="90"/>
        <end position="131"/>
    </location>
</feature>
<evidence type="ECO:0000313" key="3">
    <source>
        <dbReference type="Proteomes" id="UP001209540"/>
    </source>
</evidence>
<feature type="compositionally biased region" description="Basic and acidic residues" evidence="1">
    <location>
        <begin position="98"/>
        <end position="108"/>
    </location>
</feature>
<proteinExistence type="predicted"/>
<reference evidence="2" key="1">
    <citation type="journal article" date="2022" name="IScience">
        <title>Evolution of zygomycete secretomes and the origins of terrestrial fungal ecologies.</title>
        <authorList>
            <person name="Chang Y."/>
            <person name="Wang Y."/>
            <person name="Mondo S."/>
            <person name="Ahrendt S."/>
            <person name="Andreopoulos W."/>
            <person name="Barry K."/>
            <person name="Beard J."/>
            <person name="Benny G.L."/>
            <person name="Blankenship S."/>
            <person name="Bonito G."/>
            <person name="Cuomo C."/>
            <person name="Desiro A."/>
            <person name="Gervers K.A."/>
            <person name="Hundley H."/>
            <person name="Kuo A."/>
            <person name="LaButti K."/>
            <person name="Lang B.F."/>
            <person name="Lipzen A."/>
            <person name="O'Donnell K."/>
            <person name="Pangilinan J."/>
            <person name="Reynolds N."/>
            <person name="Sandor L."/>
            <person name="Smith M.E."/>
            <person name="Tsang A."/>
            <person name="Grigoriev I.V."/>
            <person name="Stajich J.E."/>
            <person name="Spatafora J.W."/>
        </authorList>
    </citation>
    <scope>NUCLEOTIDE SEQUENCE</scope>
    <source>
        <strain evidence="2">RSA 2281</strain>
    </source>
</reference>
<dbReference type="EMBL" id="JAIXMP010000004">
    <property type="protein sequence ID" value="KAI9274848.1"/>
    <property type="molecule type" value="Genomic_DNA"/>
</dbReference>
<evidence type="ECO:0000256" key="1">
    <source>
        <dbReference type="SAM" id="MobiDB-lite"/>
    </source>
</evidence>
<name>A0AAD5KL16_9FUNG</name>
<feature type="compositionally biased region" description="Acidic residues" evidence="1">
    <location>
        <begin position="110"/>
        <end position="131"/>
    </location>
</feature>
<accession>A0AAD5KL16</accession>
<organism evidence="2 3">
    <name type="scientific">Phascolomyces articulosus</name>
    <dbReference type="NCBI Taxonomy" id="60185"/>
    <lineage>
        <taxon>Eukaryota</taxon>
        <taxon>Fungi</taxon>
        <taxon>Fungi incertae sedis</taxon>
        <taxon>Mucoromycota</taxon>
        <taxon>Mucoromycotina</taxon>
        <taxon>Mucoromycetes</taxon>
        <taxon>Mucorales</taxon>
        <taxon>Lichtheimiaceae</taxon>
        <taxon>Phascolomyces</taxon>
    </lineage>
</organism>
<dbReference type="Proteomes" id="UP001209540">
    <property type="component" value="Unassembled WGS sequence"/>
</dbReference>
<evidence type="ECO:0000313" key="2">
    <source>
        <dbReference type="EMBL" id="KAI9274848.1"/>
    </source>
</evidence>
<keyword evidence="3" id="KW-1185">Reference proteome</keyword>
<protein>
    <submittedName>
        <fullName evidence="2">Uncharacterized protein</fullName>
    </submittedName>
</protein>
<reference evidence="2" key="2">
    <citation type="submission" date="2023-02" db="EMBL/GenBank/DDBJ databases">
        <authorList>
            <consortium name="DOE Joint Genome Institute"/>
            <person name="Mondo S.J."/>
            <person name="Chang Y."/>
            <person name="Wang Y."/>
            <person name="Ahrendt S."/>
            <person name="Andreopoulos W."/>
            <person name="Barry K."/>
            <person name="Beard J."/>
            <person name="Benny G.L."/>
            <person name="Blankenship S."/>
            <person name="Bonito G."/>
            <person name="Cuomo C."/>
            <person name="Desiro A."/>
            <person name="Gervers K.A."/>
            <person name="Hundley H."/>
            <person name="Kuo A."/>
            <person name="LaButti K."/>
            <person name="Lang B.F."/>
            <person name="Lipzen A."/>
            <person name="O'Donnell K."/>
            <person name="Pangilinan J."/>
            <person name="Reynolds N."/>
            <person name="Sandor L."/>
            <person name="Smith M.W."/>
            <person name="Tsang A."/>
            <person name="Grigoriev I.V."/>
            <person name="Stajich J.E."/>
            <person name="Spatafora J.W."/>
        </authorList>
    </citation>
    <scope>NUCLEOTIDE SEQUENCE</scope>
    <source>
        <strain evidence="2">RSA 2281</strain>
    </source>
</reference>